<dbReference type="Proteomes" id="UP000553766">
    <property type="component" value="Unassembled WGS sequence"/>
</dbReference>
<name>A0A840WPF6_9RHOB</name>
<comment type="caution">
    <text evidence="1">The sequence shown here is derived from an EMBL/GenBank/DDBJ whole genome shotgun (WGS) entry which is preliminary data.</text>
</comment>
<sequence length="496" mass="52449">MKKLAWAVIALFIAYTAGWYYQSKQIQQTLNIVEAGSTADLSYSARMVSGYPFAIEVTYTDLLIVDDLSFTEGGETAATLVYGIPNVTLRSGLLDRGVVTGAIPDMVTLDLLFANGLRIPQRFETSEGVMSFQMDETRIQFQATAPGVTQTVAVPDTLDATEPGEELVVEFSDVAVMGSVPATAAGGMTNITFSTNGSATTFDRTTTDANGHTSRSRQAFVAEGGTFTFTSGPDGSFEISSSSDGTESILSQTRLGALNTQTQMDVVQTTGPSEFRLSRGTDGFVMTVDQLDVGFESVTSVSNAPGAGMAIGGTMARFGLGLELPDDLSSGKRPFALTFNMQDLLPNDQTIALYDPSGVFADHATSVDLAMNGSVTIAPGIDGLEALLSHSQPFEEAVMQVERASVAALGAAASANGRVLVRGPRPEDTLLRLNLTVTGVQVLVNQLVRAGLLPPENAGVFVQMIDALTAPTDVENQRMSEIIYQNGRLVMNGVPL</sequence>
<gene>
    <name evidence="1" type="ORF">FHS89_002982</name>
</gene>
<evidence type="ECO:0000313" key="2">
    <source>
        <dbReference type="Proteomes" id="UP000553766"/>
    </source>
</evidence>
<dbReference type="RefSeq" id="WP_184012894.1">
    <property type="nucleotide sequence ID" value="NZ_JACIJS010000010.1"/>
</dbReference>
<evidence type="ECO:0000313" key="1">
    <source>
        <dbReference type="EMBL" id="MBB5516938.1"/>
    </source>
</evidence>
<dbReference type="AlphaFoldDB" id="A0A840WPF6"/>
<reference evidence="1 2" key="1">
    <citation type="submission" date="2020-08" db="EMBL/GenBank/DDBJ databases">
        <title>Genomic Encyclopedia of Type Strains, Phase IV (KMG-IV): sequencing the most valuable type-strain genomes for metagenomic binning, comparative biology and taxonomic classification.</title>
        <authorList>
            <person name="Goeker M."/>
        </authorList>
    </citation>
    <scope>NUCLEOTIDE SEQUENCE [LARGE SCALE GENOMIC DNA]</scope>
    <source>
        <strain evidence="1 2">DSM 103377</strain>
    </source>
</reference>
<accession>A0A840WPF6</accession>
<proteinExistence type="predicted"/>
<organism evidence="1 2">
    <name type="scientific">Rubricella aquisinus</name>
    <dbReference type="NCBI Taxonomy" id="2028108"/>
    <lineage>
        <taxon>Bacteria</taxon>
        <taxon>Pseudomonadati</taxon>
        <taxon>Pseudomonadota</taxon>
        <taxon>Alphaproteobacteria</taxon>
        <taxon>Rhodobacterales</taxon>
        <taxon>Paracoccaceae</taxon>
        <taxon>Rubricella</taxon>
    </lineage>
</organism>
<keyword evidence="2" id="KW-1185">Reference proteome</keyword>
<protein>
    <recommendedName>
        <fullName evidence="3">DUF2125 domain-containing protein</fullName>
    </recommendedName>
</protein>
<dbReference type="EMBL" id="JACIJS010000010">
    <property type="protein sequence ID" value="MBB5516938.1"/>
    <property type="molecule type" value="Genomic_DNA"/>
</dbReference>
<evidence type="ECO:0008006" key="3">
    <source>
        <dbReference type="Google" id="ProtNLM"/>
    </source>
</evidence>